<feature type="binding site" evidence="3">
    <location>
        <position position="252"/>
    </location>
    <ligand>
        <name>Mg(2+)</name>
        <dbReference type="ChEBI" id="CHEBI:18420"/>
        <label>1</label>
    </ligand>
</feature>
<keyword evidence="2 4" id="KW-0378">Hydrolase</keyword>
<feature type="binding site" evidence="3">
    <location>
        <position position="59"/>
    </location>
    <ligand>
        <name>Mg(2+)</name>
        <dbReference type="ChEBI" id="CHEBI:18420"/>
        <label>1</label>
    </ligand>
</feature>
<evidence type="ECO:0000313" key="4">
    <source>
        <dbReference type="EMBL" id="AEF97030.1"/>
    </source>
</evidence>
<comment type="cofactor">
    <cofactor evidence="3">
        <name>Mg(2+)</name>
        <dbReference type="ChEBI" id="CHEBI:18420"/>
    </cofactor>
    <text evidence="3">Binds 2 magnesium ions per subunit.</text>
</comment>
<sequence length="298" mass="33007">MLNKFKGCLVGVAIGDAMGMPSEGLTKEQIKSIYGIIDDYKNPENHFKPYLKAGQYTDDTQQTIALAEAITKEGFSDELFIKNLIEWYKNEPRGIGPTSEKAIKNLINGKLEGINSKTCGAAMRVAPLALYCRDLDELKRNIIEASKITHNNDEAIAGALAVGFFIFNALKDRKDEELVNECSEFINNVCPKFSERIGLIKDIRDIEKGFEIFGTGIDAIECVPSAILCFLRTDNFKDAIIKAVNAGGDTDSLGAMVGAMAGAYYGYNNIPKKWIEGLENRDYIISLAEKLYKLRFEG</sequence>
<dbReference type="Proteomes" id="UP000009227">
    <property type="component" value="Chromosome"/>
</dbReference>
<accession>F6BAL7</accession>
<dbReference type="STRING" id="880724.Metig_1496"/>
<dbReference type="OrthoDB" id="114878at2157"/>
<dbReference type="EC" id="3.2.1.143" evidence="4"/>
<dbReference type="AlphaFoldDB" id="F6BAL7"/>
<dbReference type="Pfam" id="PF03747">
    <property type="entry name" value="ADP_ribosyl_GH"/>
    <property type="match status" value="1"/>
</dbReference>
<dbReference type="PANTHER" id="PTHR16222:SF24">
    <property type="entry name" value="ADP-RIBOSYLHYDROLASE ARH3"/>
    <property type="match status" value="1"/>
</dbReference>
<feature type="binding site" evidence="3">
    <location>
        <position position="57"/>
    </location>
    <ligand>
        <name>Mg(2+)</name>
        <dbReference type="ChEBI" id="CHEBI:18420"/>
        <label>1</label>
    </ligand>
</feature>
<comment type="similarity">
    <text evidence="1">Belongs to the ADP-ribosylglycohydrolase family.</text>
</comment>
<dbReference type="GO" id="GO:0046872">
    <property type="term" value="F:metal ion binding"/>
    <property type="evidence" value="ECO:0007669"/>
    <property type="project" value="UniProtKB-KW"/>
</dbReference>
<keyword evidence="5" id="KW-1185">Reference proteome</keyword>
<keyword evidence="3" id="KW-0460">Magnesium</keyword>
<dbReference type="RefSeq" id="WP_013799624.1">
    <property type="nucleotide sequence ID" value="NC_015562.1"/>
</dbReference>
<feature type="binding site" evidence="3">
    <location>
        <position position="251"/>
    </location>
    <ligand>
        <name>Mg(2+)</name>
        <dbReference type="ChEBI" id="CHEBI:18420"/>
        <label>1</label>
    </ligand>
</feature>
<feature type="binding site" evidence="3">
    <location>
        <position position="249"/>
    </location>
    <ligand>
        <name>Mg(2+)</name>
        <dbReference type="ChEBI" id="CHEBI:18420"/>
        <label>1</label>
    </ligand>
</feature>
<feature type="binding site" evidence="3">
    <location>
        <position position="58"/>
    </location>
    <ligand>
        <name>Mg(2+)</name>
        <dbReference type="ChEBI" id="CHEBI:18420"/>
        <label>1</label>
    </ligand>
</feature>
<keyword evidence="4" id="KW-0326">Glycosidase</keyword>
<reference evidence="4 5" key="1">
    <citation type="submission" date="2011-05" db="EMBL/GenBank/DDBJ databases">
        <title>Complete sequence of Methanotorris igneus Kol 5.</title>
        <authorList>
            <consortium name="US DOE Joint Genome Institute"/>
            <person name="Lucas S."/>
            <person name="Han J."/>
            <person name="Lapidus A."/>
            <person name="Cheng J.-F."/>
            <person name="Goodwin L."/>
            <person name="Pitluck S."/>
            <person name="Peters L."/>
            <person name="Mikhailova N."/>
            <person name="Chertkov O."/>
            <person name="Han C."/>
            <person name="Tapia R."/>
            <person name="Land M."/>
            <person name="Hauser L."/>
            <person name="Kyrpides N."/>
            <person name="Ivanova N."/>
            <person name="Pagani I."/>
            <person name="Sieprawska-Lupa M."/>
            <person name="Whitman W."/>
            <person name="Woyke T."/>
        </authorList>
    </citation>
    <scope>NUCLEOTIDE SEQUENCE [LARGE SCALE GENOMIC DNA]</scope>
    <source>
        <strain evidence="5">DSM 5666 / JCM 11834 / Kol 5</strain>
    </source>
</reference>
<dbReference type="EMBL" id="CP002737">
    <property type="protein sequence ID" value="AEF97030.1"/>
    <property type="molecule type" value="Genomic_DNA"/>
</dbReference>
<proteinExistence type="inferred from homology"/>
<evidence type="ECO:0000256" key="3">
    <source>
        <dbReference type="PIRSR" id="PIRSR605502-1"/>
    </source>
</evidence>
<evidence type="ECO:0000256" key="2">
    <source>
        <dbReference type="ARBA" id="ARBA00022801"/>
    </source>
</evidence>
<dbReference type="InterPro" id="IPR036705">
    <property type="entry name" value="Ribosyl_crysJ1_sf"/>
</dbReference>
<dbReference type="KEGG" id="mig:Metig_1496"/>
<dbReference type="GeneID" id="10644369"/>
<organism evidence="5">
    <name type="scientific">Methanotorris igneus (strain DSM 5666 / JCM 11834 / Kol 5)</name>
    <dbReference type="NCBI Taxonomy" id="880724"/>
    <lineage>
        <taxon>Archaea</taxon>
        <taxon>Methanobacteriati</taxon>
        <taxon>Methanobacteriota</taxon>
        <taxon>Methanomada group</taxon>
        <taxon>Methanococci</taxon>
        <taxon>Methanococcales</taxon>
        <taxon>Methanocaldococcaceae</taxon>
        <taxon>Methanotorris</taxon>
    </lineage>
</organism>
<dbReference type="SUPFAM" id="SSF101478">
    <property type="entry name" value="ADP-ribosylglycohydrolase"/>
    <property type="match status" value="1"/>
</dbReference>
<protein>
    <submittedName>
        <fullName evidence="4">Poly(ADP-ribose) glycohydrolase</fullName>
        <ecNumber evidence="4">3.2.1.143</ecNumber>
    </submittedName>
</protein>
<dbReference type="PANTHER" id="PTHR16222">
    <property type="entry name" value="ADP-RIBOSYLGLYCOHYDROLASE"/>
    <property type="match status" value="1"/>
</dbReference>
<evidence type="ECO:0000313" key="5">
    <source>
        <dbReference type="Proteomes" id="UP000009227"/>
    </source>
</evidence>
<dbReference type="InterPro" id="IPR005502">
    <property type="entry name" value="Ribosyl_crysJ1"/>
</dbReference>
<dbReference type="GO" id="GO:0004649">
    <property type="term" value="F:poly(ADP-ribose) glycohydrolase activity"/>
    <property type="evidence" value="ECO:0007669"/>
    <property type="project" value="UniProtKB-EC"/>
</dbReference>
<name>F6BAL7_METIK</name>
<dbReference type="InterPro" id="IPR050792">
    <property type="entry name" value="ADP-ribosylglycohydrolase"/>
</dbReference>
<gene>
    <name evidence="4" type="ordered locus">Metig_1496</name>
</gene>
<keyword evidence="3" id="KW-0479">Metal-binding</keyword>
<dbReference type="HOGENOM" id="CLU_024566_3_0_2"/>
<evidence type="ECO:0000256" key="1">
    <source>
        <dbReference type="ARBA" id="ARBA00010702"/>
    </source>
</evidence>
<dbReference type="Gene3D" id="1.10.4080.10">
    <property type="entry name" value="ADP-ribosylation/Crystallin J1"/>
    <property type="match status" value="1"/>
</dbReference>